<dbReference type="AlphaFoldDB" id="A0AA85KI62"/>
<keyword evidence="1" id="KW-1185">Reference proteome</keyword>
<dbReference type="Proteomes" id="UP000050795">
    <property type="component" value="Unassembled WGS sequence"/>
</dbReference>
<reference evidence="1" key="1">
    <citation type="submission" date="2022-06" db="EMBL/GenBank/DDBJ databases">
        <authorList>
            <person name="Berger JAMES D."/>
            <person name="Berger JAMES D."/>
        </authorList>
    </citation>
    <scope>NUCLEOTIDE SEQUENCE [LARGE SCALE GENOMIC DNA]</scope>
</reference>
<organism evidence="1 2">
    <name type="scientific">Trichobilharzia regenti</name>
    <name type="common">Nasal bird schistosome</name>
    <dbReference type="NCBI Taxonomy" id="157069"/>
    <lineage>
        <taxon>Eukaryota</taxon>
        <taxon>Metazoa</taxon>
        <taxon>Spiralia</taxon>
        <taxon>Lophotrochozoa</taxon>
        <taxon>Platyhelminthes</taxon>
        <taxon>Trematoda</taxon>
        <taxon>Digenea</taxon>
        <taxon>Strigeidida</taxon>
        <taxon>Schistosomatoidea</taxon>
        <taxon>Schistosomatidae</taxon>
        <taxon>Trichobilharzia</taxon>
    </lineage>
</organism>
<accession>A0AA85KI62</accession>
<proteinExistence type="predicted"/>
<evidence type="ECO:0000313" key="1">
    <source>
        <dbReference type="Proteomes" id="UP000050795"/>
    </source>
</evidence>
<evidence type="ECO:0000313" key="2">
    <source>
        <dbReference type="WBParaSite" id="TREG1_87520.1"/>
    </source>
</evidence>
<dbReference type="WBParaSite" id="TREG1_87520.1">
    <property type="protein sequence ID" value="TREG1_87520.1"/>
    <property type="gene ID" value="TREG1_87520"/>
</dbReference>
<sequence length="80" mass="9274">MFQRQRTEMDQKQVSAGVPKSLKCNTRASVSTQINLHSIPVVLEEYIIEGFNLNNSPSSPFVFTDNLPRSVWRQQSYNWE</sequence>
<name>A0AA85KI62_TRIRE</name>
<reference evidence="2" key="2">
    <citation type="submission" date="2023-11" db="UniProtKB">
        <authorList>
            <consortium name="WormBaseParasite"/>
        </authorList>
    </citation>
    <scope>IDENTIFICATION</scope>
</reference>
<protein>
    <submittedName>
        <fullName evidence="2">Uncharacterized protein</fullName>
    </submittedName>
</protein>